<dbReference type="Pfam" id="PF14903">
    <property type="entry name" value="WG_beta_rep"/>
    <property type="match status" value="1"/>
</dbReference>
<proteinExistence type="predicted"/>
<keyword evidence="1" id="KW-0732">Signal</keyword>
<protein>
    <submittedName>
        <fullName evidence="2">WG repeat-containing protein</fullName>
    </submittedName>
</protein>
<dbReference type="EMBL" id="CP110230">
    <property type="protein sequence ID" value="UZD41495.1"/>
    <property type="molecule type" value="Genomic_DNA"/>
</dbReference>
<accession>A0AA46WA99</accession>
<dbReference type="Proteomes" id="UP001163262">
    <property type="component" value="Chromosome"/>
</dbReference>
<evidence type="ECO:0000313" key="2">
    <source>
        <dbReference type="EMBL" id="UZD41495.1"/>
    </source>
</evidence>
<evidence type="ECO:0000256" key="1">
    <source>
        <dbReference type="SAM" id="SignalP"/>
    </source>
</evidence>
<dbReference type="InterPro" id="IPR032774">
    <property type="entry name" value="WG_beta_rep"/>
</dbReference>
<evidence type="ECO:0000313" key="3">
    <source>
        <dbReference type="Proteomes" id="UP001163262"/>
    </source>
</evidence>
<name>A0AA46WA99_CAPOC</name>
<feature type="signal peptide" evidence="1">
    <location>
        <begin position="1"/>
        <end position="21"/>
    </location>
</feature>
<dbReference type="AlphaFoldDB" id="A0AA46WA99"/>
<dbReference type="RefSeq" id="WP_264860731.1">
    <property type="nucleotide sequence ID" value="NZ_CP110230.1"/>
</dbReference>
<feature type="chain" id="PRO_5041264495" evidence="1">
    <location>
        <begin position="22"/>
        <end position="389"/>
    </location>
</feature>
<sequence length="389" mass="45487">MKLLLPFILCFLLIACKTVDMTVLNDVPFYAFSKEKEGDNERKFPFVPLEYQQQKAVVNTFRLHFKKDSLFVTYDSIANDSTIPVVRGFKGKQKRRFWRYYAAREIEPYFPIYMRIYIHRLRLRPTEEGNLRVDTYVDREGAVLVILGTGYSYKLKHIYKRINDEELMIPFFENGKYGINKGGKLFIPAQYDYISAYTDGFFIVEQGGKWGTIDKNGQMIIPLEYDALQYDKSVDSHPLFIAQKERCYGFLEPSGAPILPLIYSYIEKRCSGKSYNLGIGDKVGYFTYDINSSSKKPYLFIPAVYSKIEMRTLYWDYILVYDGLTPLFIDHKGNEYNLQTVHLSKWEVFMGGESEQECIVKIDNSFYKPNLETKRPAMRSENPILVLEK</sequence>
<reference evidence="2" key="1">
    <citation type="submission" date="2022-10" db="EMBL/GenBank/DDBJ databases">
        <title>Complete genome sequence of Capnocytophaga ochracea KCOM 2812 isolated from actinomycosis lesion.</title>
        <authorList>
            <person name="Kook J.-K."/>
            <person name="Park S.-N."/>
            <person name="Lim Y.K."/>
        </authorList>
    </citation>
    <scope>NUCLEOTIDE SEQUENCE</scope>
    <source>
        <strain evidence="2">KCOM 28121</strain>
    </source>
</reference>
<dbReference type="PROSITE" id="PS51257">
    <property type="entry name" value="PROKAR_LIPOPROTEIN"/>
    <property type="match status" value="1"/>
</dbReference>
<organism evidence="2 3">
    <name type="scientific">Capnocytophaga ochracea</name>
    <dbReference type="NCBI Taxonomy" id="1018"/>
    <lineage>
        <taxon>Bacteria</taxon>
        <taxon>Pseudomonadati</taxon>
        <taxon>Bacteroidota</taxon>
        <taxon>Flavobacteriia</taxon>
        <taxon>Flavobacteriales</taxon>
        <taxon>Flavobacteriaceae</taxon>
        <taxon>Capnocytophaga</taxon>
    </lineage>
</organism>
<gene>
    <name evidence="2" type="ORF">OL231_02825</name>
</gene>